<dbReference type="InterPro" id="IPR050664">
    <property type="entry name" value="Octanoyltrans_LipM/LipL"/>
</dbReference>
<dbReference type="HOGENOM" id="CLU_022986_5_0_10"/>
<dbReference type="InterPro" id="IPR004143">
    <property type="entry name" value="BPL_LPL_catalytic"/>
</dbReference>
<evidence type="ECO:0000259" key="1">
    <source>
        <dbReference type="PROSITE" id="PS51733"/>
    </source>
</evidence>
<proteinExistence type="predicted"/>
<dbReference type="InterPro" id="IPR045864">
    <property type="entry name" value="aa-tRNA-synth_II/BPL/LPL"/>
</dbReference>
<dbReference type="EMBL" id="CP001108">
    <property type="protein sequence ID" value="ACF46497.1"/>
    <property type="molecule type" value="Genomic_DNA"/>
</dbReference>
<sequence>MALYRRNENVFSTMSSLFPQVYYVSSGARQGEWNMAFDRKLVEVFSDGRFQRRFGEGSALWRFYAWHPSALSLGYGQDPESVDRQRCLAMDIDVVRRPTGGRAVLHADEFTYSFLASTRAPDAEVYRVVHDVLLAGLKRLGVNAGFCRTNPDFRRHYRTGQSVSCFTASAKYELQVDGRKIVGSAQRRSGPVILQHGSLLLSERHKLIRELIAISDSDVLAAVTADLDSKTVSVAEIIGYVPDFSDLLDVMTQALDASWLTVARPLDVRDLEALF</sequence>
<dbReference type="Pfam" id="PF21948">
    <property type="entry name" value="LplA-B_cat"/>
    <property type="match status" value="1"/>
</dbReference>
<dbReference type="PANTHER" id="PTHR43679">
    <property type="entry name" value="OCTANOYLTRANSFERASE LIPM-RELATED"/>
    <property type="match status" value="1"/>
</dbReference>
<evidence type="ECO:0000313" key="3">
    <source>
        <dbReference type="Proteomes" id="UP000002725"/>
    </source>
</evidence>
<reference evidence="2" key="1">
    <citation type="submission" date="2008-06" db="EMBL/GenBank/DDBJ databases">
        <title>Complete sequence of chromosome of Prosthecochloris aestuarii DSM 271.</title>
        <authorList>
            <consortium name="US DOE Joint Genome Institute"/>
            <person name="Lucas S."/>
            <person name="Copeland A."/>
            <person name="Lapidus A."/>
            <person name="Glavina del Rio T."/>
            <person name="Dalin E."/>
            <person name="Tice H."/>
            <person name="Bruce D."/>
            <person name="Goodwin L."/>
            <person name="Pitluck S."/>
            <person name="Schmutz J."/>
            <person name="Larimer F."/>
            <person name="Land M."/>
            <person name="Hauser L."/>
            <person name="Kyrpides N."/>
            <person name="Anderson I."/>
            <person name="Liu Z."/>
            <person name="Li T."/>
            <person name="Zhao F."/>
            <person name="Overmann J."/>
            <person name="Bryant D.A."/>
            <person name="Richardson P."/>
        </authorList>
    </citation>
    <scope>NUCLEOTIDE SEQUENCE [LARGE SCALE GENOMIC DNA]</scope>
    <source>
        <strain evidence="2">DSM 271</strain>
    </source>
</reference>
<evidence type="ECO:0000313" key="2">
    <source>
        <dbReference type="EMBL" id="ACF46497.1"/>
    </source>
</evidence>
<protein>
    <submittedName>
        <fullName evidence="2">Biotin/lipoate A/B protein ligase</fullName>
    </submittedName>
</protein>
<dbReference type="PANTHER" id="PTHR43679:SF2">
    <property type="entry name" value="OCTANOYL-[GCVH]:PROTEIN N-OCTANOYLTRANSFERASE"/>
    <property type="match status" value="1"/>
</dbReference>
<dbReference type="Gene3D" id="3.30.930.10">
    <property type="entry name" value="Bira Bifunctional Protein, Domain 2"/>
    <property type="match status" value="1"/>
</dbReference>
<keyword evidence="2" id="KW-0436">Ligase</keyword>
<keyword evidence="3" id="KW-1185">Reference proteome</keyword>
<dbReference type="eggNOG" id="COG0095">
    <property type="taxonomic scope" value="Bacteria"/>
</dbReference>
<name>B4S8W0_PROA2</name>
<gene>
    <name evidence="2" type="ordered locus">Paes_1477</name>
</gene>
<organism evidence="2 3">
    <name type="scientific">Prosthecochloris aestuarii (strain DSM 271 / SK 413)</name>
    <dbReference type="NCBI Taxonomy" id="290512"/>
    <lineage>
        <taxon>Bacteria</taxon>
        <taxon>Pseudomonadati</taxon>
        <taxon>Chlorobiota</taxon>
        <taxon>Chlorobiia</taxon>
        <taxon>Chlorobiales</taxon>
        <taxon>Chlorobiaceae</taxon>
        <taxon>Prosthecochloris</taxon>
    </lineage>
</organism>
<dbReference type="STRING" id="290512.Paes_1477"/>
<dbReference type="Proteomes" id="UP000002725">
    <property type="component" value="Chromosome"/>
</dbReference>
<feature type="domain" description="BPL/LPL catalytic" evidence="1">
    <location>
        <begin position="55"/>
        <end position="263"/>
    </location>
</feature>
<dbReference type="KEGG" id="paa:Paes_1477"/>
<dbReference type="PROSITE" id="PS51733">
    <property type="entry name" value="BPL_LPL_CATALYTIC"/>
    <property type="match status" value="1"/>
</dbReference>
<dbReference type="GO" id="GO:0016874">
    <property type="term" value="F:ligase activity"/>
    <property type="evidence" value="ECO:0007669"/>
    <property type="project" value="UniProtKB-KW"/>
</dbReference>
<dbReference type="SUPFAM" id="SSF55681">
    <property type="entry name" value="Class II aaRS and biotin synthetases"/>
    <property type="match status" value="1"/>
</dbReference>
<dbReference type="AlphaFoldDB" id="B4S8W0"/>
<accession>B4S8W0</accession>